<evidence type="ECO:0000256" key="3">
    <source>
        <dbReference type="ARBA" id="ARBA00022840"/>
    </source>
</evidence>
<dbReference type="Proteomes" id="UP000295511">
    <property type="component" value="Unassembled WGS sequence"/>
</dbReference>
<evidence type="ECO:0000256" key="5">
    <source>
        <dbReference type="SAM" id="MobiDB-lite"/>
    </source>
</evidence>
<dbReference type="GO" id="GO:0005524">
    <property type="term" value="F:ATP binding"/>
    <property type="evidence" value="ECO:0007669"/>
    <property type="project" value="UniProtKB-UniRule"/>
</dbReference>
<dbReference type="CDD" id="cd00060">
    <property type="entry name" value="FHA"/>
    <property type="match status" value="1"/>
</dbReference>
<keyword evidence="1" id="KW-0597">Phosphoprotein</keyword>
<evidence type="ECO:0000259" key="8">
    <source>
        <dbReference type="PROSITE" id="PS50901"/>
    </source>
</evidence>
<dbReference type="SUPFAM" id="SSF52540">
    <property type="entry name" value="P-loop containing nucleoside triphosphate hydrolases"/>
    <property type="match status" value="2"/>
</dbReference>
<proteinExistence type="predicted"/>
<dbReference type="PROSITE" id="PS50901">
    <property type="entry name" value="FTSK"/>
    <property type="match status" value="1"/>
</dbReference>
<feature type="binding site" evidence="4">
    <location>
        <begin position="596"/>
        <end position="603"/>
    </location>
    <ligand>
        <name>ATP</name>
        <dbReference type="ChEBI" id="CHEBI:30616"/>
    </ligand>
</feature>
<feature type="domain" description="FtsK" evidence="8">
    <location>
        <begin position="578"/>
        <end position="774"/>
    </location>
</feature>
<dbReference type="InterPro" id="IPR050206">
    <property type="entry name" value="FtsK/SpoIIIE/SftA"/>
</dbReference>
<keyword evidence="6" id="KW-0472">Membrane</keyword>
<evidence type="ECO:0000259" key="7">
    <source>
        <dbReference type="PROSITE" id="PS50006"/>
    </source>
</evidence>
<dbReference type="InterPro" id="IPR003593">
    <property type="entry name" value="AAA+_ATPase"/>
</dbReference>
<dbReference type="InterPro" id="IPR002543">
    <property type="entry name" value="FtsK_dom"/>
</dbReference>
<organism evidence="9 10">
    <name type="scientific">Arthrobacter terricola</name>
    <dbReference type="NCBI Taxonomy" id="2547396"/>
    <lineage>
        <taxon>Bacteria</taxon>
        <taxon>Bacillati</taxon>
        <taxon>Actinomycetota</taxon>
        <taxon>Actinomycetes</taxon>
        <taxon>Micrococcales</taxon>
        <taxon>Micrococcaceae</taxon>
        <taxon>Arthrobacter</taxon>
    </lineage>
</organism>
<dbReference type="InterPro" id="IPR032030">
    <property type="entry name" value="YscD_cytoplasmic_dom"/>
</dbReference>
<accession>A0A4R5KFF4</accession>
<evidence type="ECO:0000256" key="4">
    <source>
        <dbReference type="PROSITE-ProRule" id="PRU00289"/>
    </source>
</evidence>
<dbReference type="Pfam" id="PF16697">
    <property type="entry name" value="Yop-YscD_cpl"/>
    <property type="match status" value="1"/>
</dbReference>
<dbReference type="SMART" id="SM00382">
    <property type="entry name" value="AAA"/>
    <property type="match status" value="3"/>
</dbReference>
<keyword evidence="6" id="KW-0812">Transmembrane</keyword>
<name>A0A4R5KFF4_9MICC</name>
<dbReference type="OrthoDB" id="9807790at2"/>
<reference evidence="9 10" key="1">
    <citation type="submission" date="2019-03" db="EMBL/GenBank/DDBJ databases">
        <title>Whole genome sequence of Arthrobacter sp JH1-1.</title>
        <authorList>
            <person name="Trinh H.N."/>
        </authorList>
    </citation>
    <scope>NUCLEOTIDE SEQUENCE [LARGE SCALE GENOMIC DNA]</scope>
    <source>
        <strain evidence="9 10">JH1-1</strain>
    </source>
</reference>
<dbReference type="SMART" id="SM00240">
    <property type="entry name" value="FHA"/>
    <property type="match status" value="1"/>
</dbReference>
<keyword evidence="2 4" id="KW-0547">Nucleotide-binding</keyword>
<evidence type="ECO:0000313" key="9">
    <source>
        <dbReference type="EMBL" id="TDF92910.1"/>
    </source>
</evidence>
<evidence type="ECO:0000256" key="2">
    <source>
        <dbReference type="ARBA" id="ARBA00022741"/>
    </source>
</evidence>
<feature type="region of interest" description="Disordered" evidence="5">
    <location>
        <begin position="882"/>
        <end position="902"/>
    </location>
</feature>
<dbReference type="Gene3D" id="2.60.200.20">
    <property type="match status" value="1"/>
</dbReference>
<keyword evidence="3 4" id="KW-0067">ATP-binding</keyword>
<dbReference type="SUPFAM" id="SSF49879">
    <property type="entry name" value="SMAD/FHA domain"/>
    <property type="match status" value="1"/>
</dbReference>
<sequence>MTFHCTLVRGPFAARHAAPVELAISVRDGDSGCGVQAAVASEFTTGELTVAGVPLAGLTVGAPPLAPGAVLVDGAGTQSTPDQPAESPTLSLLVHAGPAAGTIVPLKRGIYRIGRGGPEICLPDPDLSRTHATLAISETAITLTDNASANGTTVDGRKIRSATITTSSRIRCGSSAMSIVFGHVERGMDTLHAAGVGAAEPLLVPRRQDSSNRAQILLTAGLPLLLGAGMAVATGMWMFLGFTAISAVAVLVPAISGRKHRRTLAAALQEAAEEDKSRRRRCSPSAAELAFAVGSVAGAASVAESAADGAKPRAVHAPSVPASRDAVPAEVDNHDVWLRLGTCPQDARIALDPADPNFDPPSLGQVPVVLDPASQTVSFVGPEAKVDSLVRFLLMQLLAFPSAGKIRIVVCGPPARLPSSARFLPRVSLTTDVSSAMAILTGHDECTAGALFLFGAGNDAGVPALRKAATDAHWSIFHDAPGKDPAGCTVELWNGRAAIGPSPLTREFDPDFVSPMVFDRFCRSLAALSTTLPDKAPAVPQTCALTELLSPEVRDIAVRWTASDGRSSLTALIGKGIDGPRSLDVVSDGPHLLLAGTTGSGKSELLRTIVAAVSLTHSPAKVNFLFVDFKGGSGLGPLKELPHCVGMLTDLSEHELERTLCSLRAEVKRREGILAGANVPDLPGYWATTGADAKLERCMPTLPRLVLVIDEFRMLIEEAPAALAELMRIATIGRSLGIHLIMATQRPQGAVSADIRANVTTSIALRVQSETESRDIINSPIAASIPVACPGRAYMVRGTDAPELFQSATISSPQRAVSPGRPTARLALDACARDMFPSGPQTGSPTPAEAARPLINALDEAWRARNGKSPRRPVAESLPESIALNGFPAPPTSSGRHALTAPAPPAGAVLGLADVPAEQRLAQLNWSPTIHGHLGLVGPPSSGADSTLRAVAAQIVTGAEDIHVYVLDGDGSLSDVTAQGRIGAVASLGHLRRGVRVLERLAAEVSARKTQATADDAVPLLLVISSWGSWVSQFRSGPLVWAEELVHSIVRDGPASGLTVLLTGDRDLVTSRVFASVPNRAYFPTGTTEEGRVGWPRFAAMKAVRSRAVASGRFLDVDTAVAQMVEPEAGSTWPFGERSTPQQRPFRVEPLPLSVALSSVKASGLSADADAQARGLSLTSSPAPARSMLLGVGGDELEAVRAALPRPGVFPVLGAPGSGKSSLLVAMQLLNPANAWLSPPDGADPEAFWTNLHRRASDGLERTDAIVLVDDVGILSATSGTLLAELPAMGFSVVATSTHSLSTLQRCPLLSRARGNGSGILMGPRSPSDGDFFGIRVEVEPHSPPGRALLIDHGVVRRLQIAAPE</sequence>
<feature type="domain" description="FHA" evidence="7">
    <location>
        <begin position="111"/>
        <end position="159"/>
    </location>
</feature>
<feature type="transmembrane region" description="Helical" evidence="6">
    <location>
        <begin position="216"/>
        <end position="233"/>
    </location>
</feature>
<dbReference type="EMBL" id="SMRU01000021">
    <property type="protein sequence ID" value="TDF92910.1"/>
    <property type="molecule type" value="Genomic_DNA"/>
</dbReference>
<comment type="caution">
    <text evidence="9">The sequence shown here is derived from an EMBL/GenBank/DDBJ whole genome shotgun (WGS) entry which is preliminary data.</text>
</comment>
<dbReference type="InterPro" id="IPR000253">
    <property type="entry name" value="FHA_dom"/>
</dbReference>
<dbReference type="InterPro" id="IPR008984">
    <property type="entry name" value="SMAD_FHA_dom_sf"/>
</dbReference>
<keyword evidence="10" id="KW-1185">Reference proteome</keyword>
<dbReference type="Gene3D" id="3.40.50.300">
    <property type="entry name" value="P-loop containing nucleotide triphosphate hydrolases"/>
    <property type="match status" value="2"/>
</dbReference>
<dbReference type="PROSITE" id="PS50006">
    <property type="entry name" value="FHA_DOMAIN"/>
    <property type="match status" value="1"/>
</dbReference>
<dbReference type="Pfam" id="PF01580">
    <property type="entry name" value="FtsK_SpoIIIE"/>
    <property type="match status" value="1"/>
</dbReference>
<evidence type="ECO:0000313" key="10">
    <source>
        <dbReference type="Proteomes" id="UP000295511"/>
    </source>
</evidence>
<dbReference type="PANTHER" id="PTHR22683:SF1">
    <property type="entry name" value="TYPE VII SECRETION SYSTEM PROTEIN ESSC"/>
    <property type="match status" value="1"/>
</dbReference>
<dbReference type="InterPro" id="IPR027417">
    <property type="entry name" value="P-loop_NTPase"/>
</dbReference>
<evidence type="ECO:0000256" key="1">
    <source>
        <dbReference type="ARBA" id="ARBA00022553"/>
    </source>
</evidence>
<keyword evidence="6" id="KW-1133">Transmembrane helix</keyword>
<dbReference type="GO" id="GO:0003677">
    <property type="term" value="F:DNA binding"/>
    <property type="evidence" value="ECO:0007669"/>
    <property type="project" value="InterPro"/>
</dbReference>
<protein>
    <submittedName>
        <fullName evidence="9">FHA domain-containing protein</fullName>
    </submittedName>
</protein>
<dbReference type="RefSeq" id="WP_133205487.1">
    <property type="nucleotide sequence ID" value="NZ_SMRU01000021.1"/>
</dbReference>
<dbReference type="CDD" id="cd01127">
    <property type="entry name" value="TrwB_TraG_TraD_VirD4"/>
    <property type="match status" value="1"/>
</dbReference>
<evidence type="ECO:0000256" key="6">
    <source>
        <dbReference type="SAM" id="Phobius"/>
    </source>
</evidence>
<gene>
    <name evidence="9" type="ORF">E1809_17305</name>
</gene>
<dbReference type="PANTHER" id="PTHR22683">
    <property type="entry name" value="SPORULATION PROTEIN RELATED"/>
    <property type="match status" value="1"/>
</dbReference>